<dbReference type="Proteomes" id="UP001444071">
    <property type="component" value="Unassembled WGS sequence"/>
</dbReference>
<dbReference type="Gene3D" id="3.40.50.300">
    <property type="entry name" value="P-loop containing nucleotide triphosphate hydrolases"/>
    <property type="match status" value="1"/>
</dbReference>
<evidence type="ECO:0000313" key="7">
    <source>
        <dbReference type="EMBL" id="MEQ2264483.1"/>
    </source>
</evidence>
<dbReference type="InterPro" id="IPR020590">
    <property type="entry name" value="Guanylate_kinase_CS"/>
</dbReference>
<dbReference type="Pfam" id="PF15926">
    <property type="entry name" value="RNF220"/>
    <property type="match status" value="1"/>
</dbReference>
<gene>
    <name evidence="7" type="ORF">XENORESO_009638</name>
</gene>
<protein>
    <recommendedName>
        <fullName evidence="1">guanylate kinase</fullName>
        <ecNumber evidence="1">2.7.4.8</ecNumber>
    </recommendedName>
</protein>
<evidence type="ECO:0000313" key="8">
    <source>
        <dbReference type="Proteomes" id="UP001444071"/>
    </source>
</evidence>
<evidence type="ECO:0000256" key="2">
    <source>
        <dbReference type="ARBA" id="ARBA00022679"/>
    </source>
</evidence>
<dbReference type="EC" id="2.7.4.8" evidence="1"/>
<dbReference type="PROSITE" id="PS50052">
    <property type="entry name" value="GUANYLATE_KINASE_2"/>
    <property type="match status" value="1"/>
</dbReference>
<dbReference type="Pfam" id="PF00625">
    <property type="entry name" value="Guanylate_kin"/>
    <property type="match status" value="1"/>
</dbReference>
<keyword evidence="3" id="KW-0547">Nucleotide-binding</keyword>
<dbReference type="PANTHER" id="PTHR23117">
    <property type="entry name" value="GUANYLATE KINASE-RELATED"/>
    <property type="match status" value="1"/>
</dbReference>
<dbReference type="NCBIfam" id="TIGR03263">
    <property type="entry name" value="guanyl_kin"/>
    <property type="match status" value="1"/>
</dbReference>
<accession>A0ABV0W4K9</accession>
<evidence type="ECO:0000256" key="3">
    <source>
        <dbReference type="ARBA" id="ARBA00022741"/>
    </source>
</evidence>
<evidence type="ECO:0000256" key="4">
    <source>
        <dbReference type="ARBA" id="ARBA00022840"/>
    </source>
</evidence>
<sequence>MQIRSSWLWGDIHVDGEALCLCLFQEASADFVPVEDEWNERRRTQMTAIGFKGATLVSTTSKECRDSDADLDVDGDDTLEYGRAQLSEDSTPTTLDALKARIRDLEKQLSKGDRFKCLICMGHLVAAFQTKTVCFCLCLQDTYTTPLTSIQCWHVHWCKEVVSSVQHHHVTWRPETSLSVARSNSRRNFLSFSQGWRCGAAGLSYMSTFVLQKETSRTMSGPRPVVLSGPSGAGKSTLLKRLMKDHEGVFGFSVSHTTRSPRPGEEDGKDYHFTTREAMQEGINNGEFIENAEFSGNMYGTSKAAVENVRAKNLICILDVDIQGVKRIKESDLDPIYISIQPPSMEILEKRLRDRQTETEESLQKRLEAARIDMELSKEPGVFDIVIINDDLEKAYEELKKILNEEITKVQE</sequence>
<dbReference type="InterPro" id="IPR031824">
    <property type="entry name" value="RNF220_mid"/>
</dbReference>
<dbReference type="PANTHER" id="PTHR23117:SF22">
    <property type="entry name" value="GUANYLATE KINASE 1"/>
    <property type="match status" value="1"/>
</dbReference>
<proteinExistence type="predicted"/>
<dbReference type="InterPro" id="IPR017665">
    <property type="entry name" value="Guanylate_kinase"/>
</dbReference>
<feature type="domain" description="Guanylate kinase-like" evidence="6">
    <location>
        <begin position="222"/>
        <end position="404"/>
    </location>
</feature>
<dbReference type="SMART" id="SM00072">
    <property type="entry name" value="GuKc"/>
    <property type="match status" value="1"/>
</dbReference>
<dbReference type="InterPro" id="IPR027417">
    <property type="entry name" value="P-loop_NTPase"/>
</dbReference>
<evidence type="ECO:0000259" key="6">
    <source>
        <dbReference type="PROSITE" id="PS50052"/>
    </source>
</evidence>
<dbReference type="EMBL" id="JAHRIM010030329">
    <property type="protein sequence ID" value="MEQ2264483.1"/>
    <property type="molecule type" value="Genomic_DNA"/>
</dbReference>
<evidence type="ECO:0000256" key="5">
    <source>
        <dbReference type="SAM" id="Coils"/>
    </source>
</evidence>
<keyword evidence="2" id="KW-0808">Transferase</keyword>
<comment type="caution">
    <text evidence="7">The sequence shown here is derived from an EMBL/GenBank/DDBJ whole genome shotgun (WGS) entry which is preliminary data.</text>
</comment>
<dbReference type="CDD" id="cd00071">
    <property type="entry name" value="GMPK"/>
    <property type="match status" value="1"/>
</dbReference>
<organism evidence="7 8">
    <name type="scientific">Xenotaenia resolanae</name>
    <dbReference type="NCBI Taxonomy" id="208358"/>
    <lineage>
        <taxon>Eukaryota</taxon>
        <taxon>Metazoa</taxon>
        <taxon>Chordata</taxon>
        <taxon>Craniata</taxon>
        <taxon>Vertebrata</taxon>
        <taxon>Euteleostomi</taxon>
        <taxon>Actinopterygii</taxon>
        <taxon>Neopterygii</taxon>
        <taxon>Teleostei</taxon>
        <taxon>Neoteleostei</taxon>
        <taxon>Acanthomorphata</taxon>
        <taxon>Ovalentaria</taxon>
        <taxon>Atherinomorphae</taxon>
        <taxon>Cyprinodontiformes</taxon>
        <taxon>Goodeidae</taxon>
        <taxon>Xenotaenia</taxon>
    </lineage>
</organism>
<dbReference type="PROSITE" id="PS00856">
    <property type="entry name" value="GUANYLATE_KINASE_1"/>
    <property type="match status" value="1"/>
</dbReference>
<reference evidence="7 8" key="1">
    <citation type="submission" date="2021-06" db="EMBL/GenBank/DDBJ databases">
        <authorList>
            <person name="Palmer J.M."/>
        </authorList>
    </citation>
    <scope>NUCLEOTIDE SEQUENCE [LARGE SCALE GENOMIC DNA]</scope>
    <source>
        <strain evidence="7 8">XR_2019</strain>
        <tissue evidence="7">Muscle</tissue>
    </source>
</reference>
<feature type="coiled-coil region" evidence="5">
    <location>
        <begin position="353"/>
        <end position="409"/>
    </location>
</feature>
<dbReference type="InterPro" id="IPR008145">
    <property type="entry name" value="GK/Ca_channel_bsu"/>
</dbReference>
<dbReference type="InterPro" id="IPR008144">
    <property type="entry name" value="Guanylate_kin-like_dom"/>
</dbReference>
<feature type="non-terminal residue" evidence="7">
    <location>
        <position position="412"/>
    </location>
</feature>
<keyword evidence="4" id="KW-0067">ATP-binding</keyword>
<evidence type="ECO:0000256" key="1">
    <source>
        <dbReference type="ARBA" id="ARBA00012961"/>
    </source>
</evidence>
<dbReference type="SUPFAM" id="SSF52540">
    <property type="entry name" value="P-loop containing nucleoside triphosphate hydrolases"/>
    <property type="match status" value="1"/>
</dbReference>
<name>A0ABV0W4K9_9TELE</name>
<keyword evidence="8" id="KW-1185">Reference proteome</keyword>
<keyword evidence="5" id="KW-0175">Coiled coil</keyword>